<organismHost>
    <name type="scientific">Homo sapiens</name>
    <name type="common">Human</name>
    <dbReference type="NCBI Taxonomy" id="9606"/>
</organismHost>
<evidence type="ECO:0000256" key="5">
    <source>
        <dbReference type="ARBA" id="ARBA00004578"/>
    </source>
</evidence>
<keyword evidence="10 33" id="KW-1165">Clathrin-mediated endocytosis of virus by host</keyword>
<evidence type="ECO:0000256" key="35">
    <source>
        <dbReference type="SAM" id="MobiDB-lite"/>
    </source>
</evidence>
<evidence type="ECO:0000256" key="21">
    <source>
        <dbReference type="ARBA" id="ARBA00022890"/>
    </source>
</evidence>
<evidence type="ECO:0000256" key="16">
    <source>
        <dbReference type="ARBA" id="ARBA00022729"/>
    </source>
</evidence>
<comment type="function">
    <text evidence="33">Envelope glycoprotein gp160: Oligomerizes in the host endoplasmic reticulum into predominantly trimers. In a second time, gp160 transits in the host Golgi, where glycosylation is completed. The precursor is then proteolytically cleaved in the trans-Golgi and thereby activated by cellular furin or furin-like proteases to produce gp120 and gp41.</text>
</comment>
<feature type="region of interest" description="MPER; binding to GalCer" evidence="33">
    <location>
        <begin position="651"/>
        <end position="672"/>
    </location>
</feature>
<dbReference type="FunFam" id="2.170.40.20:FF:000003">
    <property type="entry name" value="Envelope glycoprotein gp160"/>
    <property type="match status" value="1"/>
</dbReference>
<keyword evidence="27 33" id="KW-1015">Disulfide bond</keyword>
<evidence type="ECO:0000256" key="23">
    <source>
        <dbReference type="ARBA" id="ARBA00023046"/>
    </source>
</evidence>
<evidence type="ECO:0000256" key="3">
    <source>
        <dbReference type="ARBA" id="ARBA00004505"/>
    </source>
</evidence>
<keyword evidence="11 33" id="KW-0945">Host-virus interaction</keyword>
<evidence type="ECO:0000256" key="22">
    <source>
        <dbReference type="ARBA" id="ARBA00022989"/>
    </source>
</evidence>
<evidence type="ECO:0000256" key="14">
    <source>
        <dbReference type="ARBA" id="ARBA00022692"/>
    </source>
</evidence>
<keyword evidence="28 33" id="KW-0325">Glycoprotein</keyword>
<organism evidence="38">
    <name type="scientific">Human immunodeficiency virus type 1</name>
    <name type="common">HIV-1</name>
    <dbReference type="NCBI Taxonomy" id="11676"/>
    <lineage>
        <taxon>Viruses</taxon>
        <taxon>Riboviria</taxon>
        <taxon>Pararnavirae</taxon>
        <taxon>Artverviricota</taxon>
        <taxon>Revtraviricetes</taxon>
        <taxon>Ortervirales</taxon>
        <taxon>Retroviridae</taxon>
        <taxon>Orthoretrovirinae</taxon>
        <taxon>Lentivirus</taxon>
        <taxon>Lentivirus humimdef1</taxon>
    </lineage>
</organism>
<dbReference type="GO" id="GO:0039654">
    <property type="term" value="P:fusion of virus membrane with host endosome membrane"/>
    <property type="evidence" value="ECO:0007669"/>
    <property type="project" value="UniProtKB-UniRule"/>
</dbReference>
<name>A0A410JBE6_HV1</name>
<feature type="lipid moiety-binding region" description="S-palmitoyl cysteine; by host" evidence="33">
    <location>
        <position position="753"/>
    </location>
</feature>
<proteinExistence type="inferred from homology"/>
<evidence type="ECO:0000256" key="30">
    <source>
        <dbReference type="ARBA" id="ARBA00023288"/>
    </source>
</evidence>
<evidence type="ECO:0000256" key="29">
    <source>
        <dbReference type="ARBA" id="ARBA00023280"/>
    </source>
</evidence>
<evidence type="ECO:0000256" key="4">
    <source>
        <dbReference type="ARBA" id="ARBA00004563"/>
    </source>
</evidence>
<evidence type="ECO:0000256" key="7">
    <source>
        <dbReference type="ARBA" id="ARBA00022506"/>
    </source>
</evidence>
<feature type="domain" description="Human immunodeficiency virus 1 envelope glycoprotein Gp120" evidence="36">
    <location>
        <begin position="145"/>
        <end position="500"/>
    </location>
</feature>
<keyword evidence="18 33" id="KW-0946">Virion</keyword>
<comment type="domain">
    <text evidence="33">The YXXL motif is involved in determining the exact site of viral release at the surface of infected mononuclear cells and promotes endocytosis. YXXL and di-leucine endocytosis motifs interact directly or indirectly with the clathrin adapter complexes, opperate independently, and their activities are not additive.</text>
</comment>
<feature type="region of interest" description="CD4-binding loop" evidence="33">
    <location>
        <begin position="357"/>
        <end position="367"/>
    </location>
</feature>
<keyword evidence="24 33" id="KW-0175">Coiled coil</keyword>
<comment type="subunit">
    <text evidence="32">The mature envelope protein (Env) consists of a homotrimer of non-covalently associated gp120-gp41 heterodimers. The resulting complex protrudes from the virus surface as a spike. There seems to be as few as 10 spikes on the average virion. Interacts with host CD4, CCR5 and CXCR4. Gp120 also interacts with the C-type lectins CD209/DC-SIGN and CLEC4M/DC-SIGNR (collectively referred to as DC-SIGN(R)). Gp120 and gp41 interact with GalCer. Gp120 interacts with host ITGA4/ITGB7 complex; on CD4+ T-cells, this interaction results in rapid activation of integrin ITGAL/LFA-1, which facilitates efficient cell-to-cell spreading of HIV-1. Gp120 interacts with cell-associated heparan sulfate; this interaction increases virus infectivity on permissive cells and may be involved in infection of CD4- cells.</text>
</comment>
<feature type="disulfide bond" evidence="33">
    <location>
        <begin position="213"/>
        <end position="242"/>
    </location>
</feature>
<feature type="coiled-coil region" evidence="33">
    <location>
        <begin position="622"/>
        <end position="656"/>
    </location>
</feature>
<dbReference type="Pfam" id="PF00517">
    <property type="entry name" value="GP41"/>
    <property type="match status" value="1"/>
</dbReference>
<comment type="PTM">
    <text evidence="33">Specific enzymatic cleavages in vivo yield mature proteins. Envelope glycoproteins are synthesized as a inactive precursor that is heavily N-glycosylated and processed likely by host cell furin in the Golgi to yield the mature SU and TM proteins. The cleavage site between SU and TM requires the minimal sequence [KR]-X-[KR]-R. About 2 of the 9 disulfide bonds of gp41 are reduced by P4HB/PDI, following binding to CD4 receptor.</text>
</comment>
<comment type="similarity">
    <text evidence="33">Belongs to the HIV-1 env protein family.</text>
</comment>
<dbReference type="GO" id="GO:1903911">
    <property type="term" value="P:positive regulation of receptor clustering"/>
    <property type="evidence" value="ECO:0007669"/>
    <property type="project" value="UniProtKB-UniRule"/>
</dbReference>
<keyword evidence="30 33" id="KW-0449">Lipoprotein</keyword>
<dbReference type="InterPro" id="IPR036377">
    <property type="entry name" value="Gp120_core_sf"/>
</dbReference>
<keyword evidence="26 33" id="KW-0564">Palmitate</keyword>
<comment type="function">
    <text evidence="33">Surface protein gp120: Attaches the virus to the host lymphoid cell by binding to the primary receptor CD4. This interaction induces a structural rearrangement creating a high affinity binding site for a chemokine coreceptor like CXCR4 and/or CCR5. Acts as a ligand for CD209/DC-SIGN and CLEC4M/DC-SIGNR, which are respectively found on dendritic cells (DCs), and on endothelial cells of liver sinusoids and lymph node sinuses. These interactions allow capture of viral particles at mucosal surfaces by these cells and subsequent transmission to permissive cells. HIV subverts the migration properties of dendritic cells to gain access to CD4+ T-cells in lymph nodes. Virus transmission to permissive T-cells occurs either in trans (without DCs infection, through viral capture and transmission), or in cis (following DCs productive infection, through the usual CD4-gp120 interaction), thereby inducing a robust infection. In trans infection, bound virions remain infectious over days and it is proposed that they are not degraded, but protected in non-lysosomal acidic organelles within the DCs close to the cell membrane thus contributing to the viral infectious potential during DCs' migration from the periphery to the lymphoid tissues. On arrival at lymphoid tissues, intact virions recycle back to DCs' cell surface allowing virus transmission to CD4+ T-cells.</text>
</comment>
<evidence type="ECO:0000256" key="15">
    <source>
        <dbReference type="ARBA" id="ARBA00022703"/>
    </source>
</evidence>
<evidence type="ECO:0000256" key="6">
    <source>
        <dbReference type="ARBA" id="ARBA00004650"/>
    </source>
</evidence>
<feature type="region of interest" description="Fusion peptide" evidence="33">
    <location>
        <begin position="501"/>
        <end position="521"/>
    </location>
</feature>
<comment type="subcellular location">
    <molecule>Surface protein gp120</molecule>
    <subcellularLocation>
        <location evidence="33">Virion membrane</location>
        <topology evidence="33">Peripheral membrane protein</topology>
    </subcellularLocation>
    <subcellularLocation>
        <location evidence="33">Host cell membrane</location>
        <topology evidence="33">Peripheral membrane protein</topology>
    </subcellularLocation>
    <subcellularLocation>
        <location evidence="33">Host endosome membrane</location>
        <topology evidence="33">Single-pass type I membrane protein</topology>
    </subcellularLocation>
    <text evidence="33">The surface protein is not anchored to the viral envelope, but associates with the extravirion surface through its binding to TM. It is probably concentrated at the site of budding and incorporated into the virions possibly by contacts between the cytoplasmic tail of Env and the N-terminus of Gag.</text>
</comment>
<evidence type="ECO:0000256" key="1">
    <source>
        <dbReference type="ARBA" id="ARBA00004402"/>
    </source>
</evidence>
<dbReference type="Gene3D" id="1.20.5.490">
    <property type="entry name" value="Single helix bin"/>
    <property type="match status" value="1"/>
</dbReference>
<comment type="subunit">
    <text evidence="33">The mature envelope protein (Env) consists of a homotrimer of non-covalently associated gp120-gp41 heterodimers. The resulting complex protrudes from the virus surface as a spike. There seems to be as few as 10 spikes on the average virion. Surface protein gp120 interacts with host CD4, CCR5 and CXCR4. Gp120 also interacts with the C-type lectins CD209/DC-SIGN and CLEC4M/DC-SIGNR (collectively referred to as DC-SIGN(R)). Gp120 and gp41 interact with GalCer. Gp120 interacts with host ITGA4/ITGB7 complex; on CD4+ T-cells, this interaction results in rapid activation of integrin ITGAL/LFA-1, which facilitates efficient cell-to-cell spreading of HIV-1. Gp120 interacts with cell-associated heparan sulfate; this interaction increases virus infectivity on permissive cells and may be involved in infection of CD4- cells.</text>
</comment>
<keyword evidence="25 33" id="KW-0472">Membrane</keyword>
<keyword evidence="22 33" id="KW-1133">Transmembrane helix</keyword>
<comment type="PTM">
    <text evidence="33">Palmitoylation of the transmembrane protein and of Env polyprotein (prior to its proteolytic cleavage) is essential for their association with host cell membrane lipid rafts. Palmitoylation is therefore required for envelope trafficking to classical lipid rafts, but not for viral replication.</text>
</comment>
<comment type="function">
    <text evidence="33">Transmembrane protein gp41: Acts as a class I viral fusion protein. Under the current model, the protein has at least 3 conformational states: pre-fusion native state, pre-hairpin intermediate state, and post-fusion hairpin state. During fusion of viral and target intracellular membranes, the coiled coil regions (heptad repeats) assume a trimer-of-hairpins structure, positioning the fusion peptide in close proximity to the C-terminal region of the ectodomain. The formation of this structure appears to drive apposition and subsequent fusion of viral and target cell membranes. Complete fusion occurs in host cell endosomes and is dynamin-dependent, however some lipid transfer might occur at the plasma membrane. The virus undergoes clathrin-dependent internalization long before endosomal fusion, thus minimizing the surface exposure of conserved viral epitopes during fusion and reducing the efficacy of inhibitors targeting these epitopes. Membranes fusion leads to delivery of the nucleocapsid into the cytoplasm.</text>
</comment>
<dbReference type="GO" id="GO:0044175">
    <property type="term" value="C:host cell endosome membrane"/>
    <property type="evidence" value="ECO:0007669"/>
    <property type="project" value="UniProtKB-SubCell"/>
</dbReference>
<dbReference type="GO" id="GO:0019082">
    <property type="term" value="P:viral protein processing"/>
    <property type="evidence" value="ECO:0007669"/>
    <property type="project" value="UniProtKB-UniRule"/>
</dbReference>
<feature type="compositionally biased region" description="Basic and acidic residues" evidence="35">
    <location>
        <begin position="712"/>
        <end position="721"/>
    </location>
</feature>
<feature type="region of interest" description="Disordered" evidence="35">
    <location>
        <begin position="710"/>
        <end position="734"/>
    </location>
</feature>
<reference evidence="38" key="1">
    <citation type="submission" date="2018-11" db="EMBL/GenBank/DDBJ databases">
        <title>Characterization of intact proviruses in blood and lymph node from HIV-infected individuals undergoing analytical treatment interruption.</title>
        <authorList>
            <person name="Vibholm L."/>
            <person name="Lorenzi J.C.C."/>
            <person name="Pai J.A."/>
            <person name="Cohen Y.Z."/>
            <person name="Oliveira T.Y."/>
            <person name="Barton J."/>
            <person name="Garcia M."/>
            <person name="Lu C.-L."/>
            <person name="Ablanedo-Terrazas Y."/>
            <person name="Del Rio Estrada P.M."/>
            <person name="Teran G.R."/>
            <person name="Tolstrup M."/>
            <person name="Denton P.W."/>
            <person name="Damsgaard T."/>
            <person name="Sogaard O.S."/>
            <person name="Nussenzweig M.C."/>
        </authorList>
    </citation>
    <scope>NUCLEOTIDE SEQUENCE</scope>
    <source>
        <strain evidence="38">120_CULT_VIIF3</strain>
    </source>
</reference>
<evidence type="ECO:0000256" key="10">
    <source>
        <dbReference type="ARBA" id="ARBA00022570"/>
    </source>
</evidence>
<evidence type="ECO:0000256" key="26">
    <source>
        <dbReference type="ARBA" id="ARBA00023139"/>
    </source>
</evidence>
<accession>A0A410JBE6</accession>
<evidence type="ECO:0000256" key="28">
    <source>
        <dbReference type="ARBA" id="ARBA00023180"/>
    </source>
</evidence>
<evidence type="ECO:0000256" key="9">
    <source>
        <dbReference type="ARBA" id="ARBA00022511"/>
    </source>
</evidence>
<keyword evidence="29 33" id="KW-0899">Viral immunoevasion</keyword>
<feature type="disulfide bond" evidence="33">
    <location>
        <begin position="53"/>
        <end position="73"/>
    </location>
</feature>
<dbReference type="SUPFAM" id="SSF58069">
    <property type="entry name" value="Virus ectodomain"/>
    <property type="match status" value="1"/>
</dbReference>
<keyword evidence="20 33" id="KW-0261">Viral envelope protein</keyword>
<comment type="domain">
    <text evidence="33">The CD4-binding region is targeted by the antibody b12.</text>
</comment>
<comment type="miscellaneous">
    <text evidence="33">Inhibitors targeting HIV-1 viral envelope proteins are used as antiretroviral drugs. Attachment of virions to the cell surface via non-specific interactions and CD4 binding can be blocked by inhibitors that include cyanovirin-N, cyclotriazadisulfonamide analogs, PRO 2000, TNX 355 and PRO 542. In addition, BMS 806 can block CD4-induced conformational changes. Env interactions with the coreceptor molecules can be targeted by CCR5 antagonists including SCH-D, maraviroc (UK 427857) and aplaviroc (GW 873140), and the CXCR4 antagonist AMD 070. Fusion of viral and cellular membranes can be inhibited by peptides such as enfuvirtide and tifuvirtide (T 1249). Resistance to inhibitors associated with mutations in Env are observed. Most of the time, single mutations confer only a modest reduction in drug susceptibility. Combination of several mutations is usually required to develop a high-level drug resistance.</text>
</comment>
<keyword evidence="13 33" id="KW-0165">Cleavage on pair of basic residues</keyword>
<evidence type="ECO:0000256" key="33">
    <source>
        <dbReference type="HAMAP-Rule" id="MF_04083"/>
    </source>
</evidence>
<dbReference type="GO" id="GO:0075512">
    <property type="term" value="P:clathrin-dependent endocytosis of virus by host cell"/>
    <property type="evidence" value="ECO:0007669"/>
    <property type="project" value="UniProtKB-UniRule"/>
</dbReference>
<dbReference type="GO" id="GO:0005198">
    <property type="term" value="F:structural molecule activity"/>
    <property type="evidence" value="ECO:0007669"/>
    <property type="project" value="UniProtKB-UniRule"/>
</dbReference>
<dbReference type="InterPro" id="IPR000777">
    <property type="entry name" value="HIV1_Gp120"/>
</dbReference>
<keyword evidence="7 33" id="KW-1168">Fusion of virus membrane with host membrane</keyword>
<keyword evidence="21 33" id="KW-1164">Virus endocytosis by host</keyword>
<evidence type="ECO:0000256" key="12">
    <source>
        <dbReference type="ARBA" id="ARBA00022595"/>
    </source>
</evidence>
<keyword evidence="17 33" id="KW-1161">Viral attachment to host cell</keyword>
<evidence type="ECO:0000256" key="2">
    <source>
        <dbReference type="ARBA" id="ARBA00004433"/>
    </source>
</evidence>
<dbReference type="GO" id="GO:1903908">
    <property type="term" value="P:positive regulation of plasma membrane raft polarization"/>
    <property type="evidence" value="ECO:0007669"/>
    <property type="project" value="UniProtKB-UniRule"/>
</dbReference>
<keyword evidence="19 33" id="KW-1043">Host membrane</keyword>
<evidence type="ECO:0000313" key="38">
    <source>
        <dbReference type="EMBL" id="QAR18583.1"/>
    </source>
</evidence>
<feature type="transmembrane region" description="Helical" evidence="34">
    <location>
        <begin position="667"/>
        <end position="694"/>
    </location>
</feature>
<comment type="PTM">
    <text evidence="33">Highly glycosylated by host. The high number of glycan on the protein is reffered to as 'glycan shield' because it contributes to hide protein sequence from adaptive immune system.</text>
</comment>
<dbReference type="GO" id="GO:0055036">
    <property type="term" value="C:virion membrane"/>
    <property type="evidence" value="ECO:0007669"/>
    <property type="project" value="UniProtKB-SubCell"/>
</dbReference>
<comment type="subcellular location">
    <molecule>Transmembrane protein gp41</molecule>
    <subcellularLocation>
        <location evidence="33">Virion membrane</location>
        <topology evidence="33">Single-pass type I membrane protein</topology>
    </subcellularLocation>
    <subcellularLocation>
        <location evidence="33">Host cell membrane</location>
        <topology evidence="33">Single-pass type I membrane protein</topology>
    </subcellularLocation>
    <subcellularLocation>
        <location evidence="33">Host endosome membrane</location>
        <topology evidence="33">Single-pass type I membrane protein</topology>
    </subcellularLocation>
    <text evidence="33">It is probably concentrated at the site of budding and incorporated into the virions possibly by contacts between the cytoplasmic tail of Env and the N-terminus of Gag.</text>
</comment>
<dbReference type="FunFam" id="1.20.5.490:FF:000001">
    <property type="entry name" value="Envelope glycoprotein gp160"/>
    <property type="match status" value="1"/>
</dbReference>
<evidence type="ECO:0000256" key="8">
    <source>
        <dbReference type="ARBA" id="ARBA00022510"/>
    </source>
</evidence>
<keyword evidence="8 33" id="KW-1170">Fusion of virus membrane with host endosomal membrane</keyword>
<feature type="disulfide bond" evidence="33">
    <location>
        <begin position="587"/>
        <end position="593"/>
    </location>
</feature>
<evidence type="ECO:0000256" key="24">
    <source>
        <dbReference type="ARBA" id="ARBA00023054"/>
    </source>
</evidence>
<comment type="subcellular location">
    <subcellularLocation>
        <location evidence="3">Host cell membrane</location>
        <topology evidence="3">Peripheral membrane protein</topology>
    </subcellularLocation>
    <subcellularLocation>
        <location evidence="1">Host cell membrane</location>
        <topology evidence="1">Single-pass type I membrane protein</topology>
    </subcellularLocation>
    <subcellularLocation>
        <location evidence="2">Host endosome membrane</location>
        <topology evidence="2">Peripheral membrane protein</topology>
    </subcellularLocation>
    <subcellularLocation>
        <location evidence="5">Host endosome membrane</location>
        <topology evidence="5">Single-pass type I membrane protein</topology>
    </subcellularLocation>
    <subcellularLocation>
        <location evidence="6">Virion membrane</location>
        <topology evidence="6">Peripheral membrane protein</topology>
    </subcellularLocation>
    <subcellularLocation>
        <location evidence="4">Virion membrane</location>
        <topology evidence="4">Single-pass type I membrane protein</topology>
    </subcellularLocation>
</comment>
<evidence type="ECO:0000256" key="11">
    <source>
        <dbReference type="ARBA" id="ARBA00022581"/>
    </source>
</evidence>
<dbReference type="Pfam" id="PF00516">
    <property type="entry name" value="GP120"/>
    <property type="match status" value="2"/>
</dbReference>
<dbReference type="GO" id="GO:0019062">
    <property type="term" value="P:virion attachment to host cell"/>
    <property type="evidence" value="ECO:0007669"/>
    <property type="project" value="UniProtKB-UniRule"/>
</dbReference>
<dbReference type="Gene3D" id="2.170.40.20">
    <property type="entry name" value="Human immunodeficiency virus 1, Gp160, envelope glycoprotein"/>
    <property type="match status" value="2"/>
</dbReference>
<feature type="domain" description="Retroviral envelope protein GP41-like" evidence="37">
    <location>
        <begin position="519"/>
        <end position="706"/>
    </location>
</feature>
<feature type="short sequence motif" description="YXXL motif; contains endocytosis signal" evidence="33">
    <location>
        <begin position="701"/>
        <end position="704"/>
    </location>
</feature>
<keyword evidence="15 33" id="KW-0053">Apoptosis</keyword>
<evidence type="ECO:0000256" key="25">
    <source>
        <dbReference type="ARBA" id="ARBA00023136"/>
    </source>
</evidence>
<comment type="miscellaneous">
    <text evidence="33">HIV-1 lineages are divided in three main groups, M (for Major), O (for Outlier), and N (for New, or Non-M, Non-O). The vast majority of strains found worldwide belong to the group M. Group O seems to be endemic to and largely confined to Cameroon and neighboring countries in West Central Africa, where these viruses represent a small minority of HIV-1 strains. The group N is represented by a limited number of isolates from Cameroonian persons. The group M is further subdivided in 9 clades or subtypes (A to D, F to H, J and K).</text>
</comment>
<dbReference type="HAMAP" id="MF_04083">
    <property type="entry name" value="HIV_ENV"/>
    <property type="match status" value="1"/>
</dbReference>
<comment type="domain">
    <text evidence="33">The membrane proximal external region (MPER) present in gp41 is a tryptophan-rich region recognized by the antibodies 2F5, Z13, and 4E10. MPER seems to play a role in fusion.</text>
</comment>
<dbReference type="GO" id="GO:0019064">
    <property type="term" value="P:fusion of virus membrane with host plasma membrane"/>
    <property type="evidence" value="ECO:0007669"/>
    <property type="project" value="UniProtKB-UniRule"/>
</dbReference>
<feature type="region of interest" description="Immunosuppression" evidence="33">
    <location>
        <begin position="563"/>
        <end position="581"/>
    </location>
</feature>
<dbReference type="Gene3D" id="1.10.287.210">
    <property type="match status" value="1"/>
</dbReference>
<evidence type="ECO:0000256" key="13">
    <source>
        <dbReference type="ARBA" id="ARBA00022685"/>
    </source>
</evidence>
<comment type="caution">
    <text evidence="33 34">Lacks conserved residue(s) required for the propagation of feature annotation.</text>
</comment>
<keyword evidence="12 33" id="KW-1162">Viral penetration into host cytoplasm</keyword>
<dbReference type="GO" id="GO:0020002">
    <property type="term" value="C:host cell plasma membrane"/>
    <property type="evidence" value="ECO:0007669"/>
    <property type="project" value="UniProtKB-SubCell"/>
</dbReference>
<evidence type="ECO:0000259" key="36">
    <source>
        <dbReference type="Pfam" id="PF00516"/>
    </source>
</evidence>
<sequence length="841" mass="95082">MRVKGIKRNYQALWKGGALLLGILMICNAVEQLWVTVYYGVPVWKEANTTLFCASDARGYDTEAHNVWATHACVPTDPNPQEVVLENVTENFNMWKNDMVEQMHEDIISLWDQSLKPCVKLTPLCVTLNCTNLRNDTNITIEDTGEIKNCSFNITTSIRDRVTKEHALFYRLDIVPLDNIDNTTSYTLISCNTSTITQACPKVSFEPIPIHYCAPAGFAILKCNNKTFNGSGPCTNVSTVQCTHGIRPVVTTQLLLNGSLAEEEVMIRSKNFSNNANTIIVQLNESVVINCIRPNNNTRRGIHIGPGRAFYTTGEIIGDIRKAYCNISRENWNNTLKQVVKKLKEQFNTTTIIFKPSSGGDPEIVMHSFNCGGEFFYCNTTSLFNSTWDDSTNSTGGRENITLPCKIKQIINMWQKVGKAMYAPPIRGQIKCSSNITGLLLTRDGSGGNSTATNETFRPGGGDMRDNWRSELYKYKVVKIEPLGIAPTKAKRRVVQREKRAVGIGALFLGFLGAAGSTMGAASVTLTVQARLLLSGIVQQQNNLLRAIEAQQHLLQLTVWGIKQLQARVLAVERYLRDQQLLGIWGCSGKLICTTAVPWNTSWSNKSMDEIWNNMTWMEWEKEIDNYTHIIYSLIEDSQNQQEKNEQDLLALDKWANLWNWFDITNWLWYIKIFIMIVGGLVGLRIVFIILSVVNRVRQGYSPLSLQIRPPVPREPDRPGGIEEEGGERDRDTSGQLADGLLTLIWVDLRSLCLFSYHRLRDLLLIITRVLELGWKALKYWWNLLQYWIQELKNSTVSLFNAIAIAVAEGTDRVIEAVQRLGRGILHIPRRIRQGLERLLL</sequence>
<dbReference type="CDD" id="cd09909">
    <property type="entry name" value="HIV-1-like_HR1-HR2"/>
    <property type="match status" value="1"/>
</dbReference>
<evidence type="ECO:0000256" key="27">
    <source>
        <dbReference type="ARBA" id="ARBA00023157"/>
    </source>
</evidence>
<evidence type="ECO:0000256" key="31">
    <source>
        <dbReference type="ARBA" id="ARBA00023296"/>
    </source>
</evidence>
<feature type="short sequence motif" description="Di-leucine internalization motif" evidence="33">
    <location>
        <begin position="840"/>
        <end position="841"/>
    </location>
</feature>
<feature type="domain" description="Human immunodeficiency virus 1 envelope glycoprotein Gp120" evidence="36">
    <location>
        <begin position="33"/>
        <end position="139"/>
    </location>
</feature>
<gene>
    <name evidence="33 38" type="primary">env</name>
</gene>
<dbReference type="GO" id="GO:0016020">
    <property type="term" value="C:membrane"/>
    <property type="evidence" value="ECO:0007669"/>
    <property type="project" value="UniProtKB-UniRule"/>
</dbReference>
<feature type="topological domain" description="Cytoplasmic" evidence="33">
    <location>
        <begin position="695"/>
        <end position="841"/>
    </location>
</feature>
<feature type="chain" id="PRO_5023322747" description="Envelope glycoprotein gp160" evidence="33">
    <location>
        <begin position="32"/>
        <end position="841"/>
    </location>
</feature>
<evidence type="ECO:0000256" key="18">
    <source>
        <dbReference type="ARBA" id="ARBA00022844"/>
    </source>
</evidence>
<dbReference type="FunFam" id="2.170.40.20:FF:000001">
    <property type="entry name" value="Envelope glycoprotein gp160"/>
    <property type="match status" value="1"/>
</dbReference>
<comment type="domain">
    <text evidence="33 34">The 17 amino acids long immunosuppressive region is present in many retroviral envelope proteins. Synthetic peptides derived from this relatively conserved sequence inhibit immune function in vitro and in vivo.</text>
</comment>
<comment type="domain">
    <text evidence="33">Some of the most genetically diverse regions of the viral genome are present in Env. They are called variable regions 1 through 5 (V1 through V5). Coreceptor usage of gp120 is determined mainly by the primary structure of the third variable region (V3) in the outer domain of gp120. The sequence of V3 determines which coreceptor, CCR5 and/or CXCR4 (corresponding to R5/macrophage, X4/T cell and R5X4/T cell and macrophage tropism), is used to trigger the fusion potential of the Env complex, and hence which cells the virus can infect. Binding to CCR5 involves a region adjacent in addition to V3.</text>
</comment>
<feature type="disulfide bond" evidence="33">
    <location>
        <begin position="223"/>
        <end position="234"/>
    </location>
</feature>
<feature type="site" description="Cleavage; by host furin" evidence="33">
    <location>
        <begin position="500"/>
        <end position="501"/>
    </location>
</feature>
<dbReference type="FunFam" id="1.10.287.210:FF:000001">
    <property type="entry name" value="Envelope glycoprotein gp160"/>
    <property type="match status" value="1"/>
</dbReference>
<evidence type="ECO:0000259" key="37">
    <source>
        <dbReference type="Pfam" id="PF00517"/>
    </source>
</evidence>
<evidence type="ECO:0000256" key="32">
    <source>
        <dbReference type="ARBA" id="ARBA00062028"/>
    </source>
</evidence>
<dbReference type="GO" id="GO:0019031">
    <property type="term" value="C:viral envelope"/>
    <property type="evidence" value="ECO:0007669"/>
    <property type="project" value="UniProtKB-KW"/>
</dbReference>
<keyword evidence="31 33" id="KW-1160">Virus entry into host cell</keyword>
<keyword evidence="23 33" id="KW-1039">Host endosome</keyword>
<dbReference type="InterPro" id="IPR037527">
    <property type="entry name" value="Gp160"/>
</dbReference>
<feature type="transmembrane region" description="Helical" evidence="34">
    <location>
        <begin position="501"/>
        <end position="524"/>
    </location>
</feature>
<keyword evidence="9 33" id="KW-1032">Host cell membrane</keyword>
<evidence type="ECO:0000256" key="34">
    <source>
        <dbReference type="RuleBase" id="RU363095"/>
    </source>
</evidence>
<dbReference type="GO" id="GO:0052031">
    <property type="term" value="P:symbiont-mediated perturbation of host defense response"/>
    <property type="evidence" value="ECO:0007669"/>
    <property type="project" value="UniProtKB-UniRule"/>
</dbReference>
<evidence type="ECO:0000256" key="19">
    <source>
        <dbReference type="ARBA" id="ARBA00022870"/>
    </source>
</evidence>
<evidence type="ECO:0000256" key="17">
    <source>
        <dbReference type="ARBA" id="ARBA00022804"/>
    </source>
</evidence>
<keyword evidence="16 33" id="KW-0732">Signal</keyword>
<dbReference type="SUPFAM" id="SSF56502">
    <property type="entry name" value="gp120 core"/>
    <property type="match status" value="2"/>
</dbReference>
<keyword evidence="14 33" id="KW-0812">Transmembrane</keyword>
<dbReference type="InterPro" id="IPR000328">
    <property type="entry name" value="GP41-like"/>
</dbReference>
<protein>
    <recommendedName>
        <fullName evidence="33">Envelope glycoprotein gp160</fullName>
    </recommendedName>
    <alternativeName>
        <fullName evidence="33">Env polyprotein</fullName>
    </alternativeName>
    <component>
        <recommendedName>
            <fullName evidence="33">Surface protein gp120</fullName>
            <shortName evidence="33">SU</shortName>
        </recommendedName>
        <alternativeName>
            <fullName evidence="33">Glycoprotein 120</fullName>
            <shortName evidence="33">gp120</shortName>
        </alternativeName>
    </component>
    <component>
        <recommendedName>
            <fullName evidence="33">Transmembrane protein gp41</fullName>
            <shortName evidence="33">TM</shortName>
        </recommendedName>
        <alternativeName>
            <fullName evidence="33">Glycoprotein 41</fullName>
            <shortName evidence="33">gp41</shortName>
        </alternativeName>
    </component>
</protein>
<evidence type="ECO:0000256" key="20">
    <source>
        <dbReference type="ARBA" id="ARBA00022879"/>
    </source>
</evidence>
<feature type="chain" id="PRO_5023322748" description="Transmembrane protein gp41" evidence="33">
    <location>
        <begin position="501"/>
        <end position="841"/>
    </location>
</feature>
<dbReference type="EMBL" id="MK170010">
    <property type="protein sequence ID" value="QAR18583.1"/>
    <property type="molecule type" value="Genomic_RNA"/>
</dbReference>